<reference evidence="2 3" key="1">
    <citation type="journal article" date="2021" name="Hortic Res">
        <title>Chromosome-scale assembly of the Dendrobium chrysotoxum genome enhances the understanding of orchid evolution.</title>
        <authorList>
            <person name="Zhang Y."/>
            <person name="Zhang G.Q."/>
            <person name="Zhang D."/>
            <person name="Liu X.D."/>
            <person name="Xu X.Y."/>
            <person name="Sun W.H."/>
            <person name="Yu X."/>
            <person name="Zhu X."/>
            <person name="Wang Z.W."/>
            <person name="Zhao X."/>
            <person name="Zhong W.Y."/>
            <person name="Chen H."/>
            <person name="Yin W.L."/>
            <person name="Huang T."/>
            <person name="Niu S.C."/>
            <person name="Liu Z.J."/>
        </authorList>
    </citation>
    <scope>NUCLEOTIDE SEQUENCE [LARGE SCALE GENOMIC DNA]</scope>
    <source>
        <strain evidence="2">Lindl</strain>
    </source>
</reference>
<dbReference type="AlphaFoldDB" id="A0AAV7H6Z2"/>
<gene>
    <name evidence="2" type="ORF">IEQ34_007940</name>
</gene>
<name>A0AAV7H6Z2_DENCH</name>
<protein>
    <submittedName>
        <fullName evidence="2">Uncharacterized protein</fullName>
    </submittedName>
</protein>
<feature type="compositionally biased region" description="Basic and acidic residues" evidence="1">
    <location>
        <begin position="95"/>
        <end position="126"/>
    </location>
</feature>
<sequence length="279" mass="30728">MEEMLKKLLEVKTNPTTSKAREHVGGSGSGGNPNIFRGRENPEVEILEGEDGIPPLESLSREEMSIGYARKDQRVDEEMMPEMEEQTESSLASSSHDKDETQKDVDLQKMSADDRLSGTHADKMSTEESGSDLVDVQKVGRPMSPGTLALMCDEQDMLFMSSEDPNPPSRLPYNQSVTEVYAEQEKCVLMAYRESLLKLINCGTAKEAKFSSMSLKADKCSHQEPVNNSMGRVASSGAMQLSEIVNAFPAFSNSNVPSRVGNQTIQNGLLKPKIENIEM</sequence>
<accession>A0AAV7H6Z2</accession>
<proteinExistence type="predicted"/>
<comment type="caution">
    <text evidence="2">The sequence shown here is derived from an EMBL/GenBank/DDBJ whole genome shotgun (WGS) entry which is preliminary data.</text>
</comment>
<feature type="region of interest" description="Disordered" evidence="1">
    <location>
        <begin position="13"/>
        <end position="132"/>
    </location>
</feature>
<evidence type="ECO:0000313" key="3">
    <source>
        <dbReference type="Proteomes" id="UP000775213"/>
    </source>
</evidence>
<feature type="compositionally biased region" description="Acidic residues" evidence="1">
    <location>
        <begin position="78"/>
        <end position="87"/>
    </location>
</feature>
<feature type="compositionally biased region" description="Basic and acidic residues" evidence="1">
    <location>
        <begin position="59"/>
        <end position="77"/>
    </location>
</feature>
<dbReference type="EMBL" id="JAGFBR010000008">
    <property type="protein sequence ID" value="KAH0463358.1"/>
    <property type="molecule type" value="Genomic_DNA"/>
</dbReference>
<organism evidence="2 3">
    <name type="scientific">Dendrobium chrysotoxum</name>
    <name type="common">Orchid</name>
    <dbReference type="NCBI Taxonomy" id="161865"/>
    <lineage>
        <taxon>Eukaryota</taxon>
        <taxon>Viridiplantae</taxon>
        <taxon>Streptophyta</taxon>
        <taxon>Embryophyta</taxon>
        <taxon>Tracheophyta</taxon>
        <taxon>Spermatophyta</taxon>
        <taxon>Magnoliopsida</taxon>
        <taxon>Liliopsida</taxon>
        <taxon>Asparagales</taxon>
        <taxon>Orchidaceae</taxon>
        <taxon>Epidendroideae</taxon>
        <taxon>Malaxideae</taxon>
        <taxon>Dendrobiinae</taxon>
        <taxon>Dendrobium</taxon>
    </lineage>
</organism>
<dbReference type="Proteomes" id="UP000775213">
    <property type="component" value="Unassembled WGS sequence"/>
</dbReference>
<evidence type="ECO:0000256" key="1">
    <source>
        <dbReference type="SAM" id="MobiDB-lite"/>
    </source>
</evidence>
<keyword evidence="3" id="KW-1185">Reference proteome</keyword>
<evidence type="ECO:0000313" key="2">
    <source>
        <dbReference type="EMBL" id="KAH0463358.1"/>
    </source>
</evidence>